<dbReference type="AlphaFoldDB" id="A0A8J2KN43"/>
<dbReference type="Proteomes" id="UP000708208">
    <property type="component" value="Unassembled WGS sequence"/>
</dbReference>
<sequence>SGHGQDSQTSQLTPVPVIPVQPFPRTYSVAVQTEESCLNEKEKMESKSVNSSTSKSTSLPEGRKPKDSFEKFMDEFWPTWKAYHRSRYEKFESDEEKEKVLKKLVTVIKGIKKDRSSTREMIEICSVVDPKNFPYEIDRLWNKDLEKVAHMEKEETLKLMVQELNVIDKLTM</sequence>
<feature type="non-terminal residue" evidence="2">
    <location>
        <position position="1"/>
    </location>
</feature>
<protein>
    <submittedName>
        <fullName evidence="2">Uncharacterized protein</fullName>
    </submittedName>
</protein>
<feature type="region of interest" description="Disordered" evidence="1">
    <location>
        <begin position="38"/>
        <end position="66"/>
    </location>
</feature>
<evidence type="ECO:0000256" key="1">
    <source>
        <dbReference type="SAM" id="MobiDB-lite"/>
    </source>
</evidence>
<proteinExistence type="predicted"/>
<feature type="compositionally biased region" description="Low complexity" evidence="1">
    <location>
        <begin position="47"/>
        <end position="58"/>
    </location>
</feature>
<evidence type="ECO:0000313" key="3">
    <source>
        <dbReference type="Proteomes" id="UP000708208"/>
    </source>
</evidence>
<reference evidence="2" key="1">
    <citation type="submission" date="2021-06" db="EMBL/GenBank/DDBJ databases">
        <authorList>
            <person name="Hodson N. C."/>
            <person name="Mongue J. A."/>
            <person name="Jaron S. K."/>
        </authorList>
    </citation>
    <scope>NUCLEOTIDE SEQUENCE</scope>
</reference>
<organism evidence="2 3">
    <name type="scientific">Allacma fusca</name>
    <dbReference type="NCBI Taxonomy" id="39272"/>
    <lineage>
        <taxon>Eukaryota</taxon>
        <taxon>Metazoa</taxon>
        <taxon>Ecdysozoa</taxon>
        <taxon>Arthropoda</taxon>
        <taxon>Hexapoda</taxon>
        <taxon>Collembola</taxon>
        <taxon>Symphypleona</taxon>
        <taxon>Sminthuridae</taxon>
        <taxon>Allacma</taxon>
    </lineage>
</organism>
<keyword evidence="3" id="KW-1185">Reference proteome</keyword>
<dbReference type="EMBL" id="CAJVCH010496595">
    <property type="protein sequence ID" value="CAG7820981.1"/>
    <property type="molecule type" value="Genomic_DNA"/>
</dbReference>
<gene>
    <name evidence="2" type="ORF">AFUS01_LOCUS31346</name>
</gene>
<comment type="caution">
    <text evidence="2">The sequence shown here is derived from an EMBL/GenBank/DDBJ whole genome shotgun (WGS) entry which is preliminary data.</text>
</comment>
<accession>A0A8J2KN43</accession>
<name>A0A8J2KN43_9HEXA</name>
<evidence type="ECO:0000313" key="2">
    <source>
        <dbReference type="EMBL" id="CAG7820981.1"/>
    </source>
</evidence>